<dbReference type="Pfam" id="PF01381">
    <property type="entry name" value="HTH_3"/>
    <property type="match status" value="1"/>
</dbReference>
<name>A0ABX8CAC2_9ACTN</name>
<dbReference type="InterPro" id="IPR001387">
    <property type="entry name" value="Cro/C1-type_HTH"/>
</dbReference>
<dbReference type="SMART" id="SM00530">
    <property type="entry name" value="HTH_XRE"/>
    <property type="match status" value="1"/>
</dbReference>
<dbReference type="Pfam" id="PF19054">
    <property type="entry name" value="DUF5753"/>
    <property type="match status" value="1"/>
</dbReference>
<organism evidence="2 3">
    <name type="scientific">Nocardiopsis akebiae</name>
    <dbReference type="NCBI Taxonomy" id="2831968"/>
    <lineage>
        <taxon>Bacteria</taxon>
        <taxon>Bacillati</taxon>
        <taxon>Actinomycetota</taxon>
        <taxon>Actinomycetes</taxon>
        <taxon>Streptosporangiales</taxon>
        <taxon>Nocardiopsidaceae</taxon>
        <taxon>Nocardiopsis</taxon>
    </lineage>
</organism>
<sequence length="271" mass="30229">MAKKKLVNEAAAALFAHEIHLKRSESGLSQKDFGALLGVSGQQVGAVERQERDPTEQFARLLDERLGMNGHFKDLWATTKLLGHRRSLPKYVEMERRASSIRQFHPQLVPALLQTEDYARTVLQAGFPPKPHAEVEELLQARMRRQEILDRQQPPLVQYVIDEAVLSRLVGSEAVMRAQWAQIIERSDQPFTTIQVIPYDQGAYAAMEGAFTVLGLSPVESVMYLENAEGGQVYSDPQTVANATGRFNSLMAVALSPTASRDYVVKGRNLS</sequence>
<dbReference type="InterPro" id="IPR043917">
    <property type="entry name" value="DUF5753"/>
</dbReference>
<dbReference type="SUPFAM" id="SSF47413">
    <property type="entry name" value="lambda repressor-like DNA-binding domains"/>
    <property type="match status" value="1"/>
</dbReference>
<dbReference type="InterPro" id="IPR010982">
    <property type="entry name" value="Lambda_DNA-bd_dom_sf"/>
</dbReference>
<evidence type="ECO:0000259" key="1">
    <source>
        <dbReference type="PROSITE" id="PS50943"/>
    </source>
</evidence>
<accession>A0ABX8CAC2</accession>
<gene>
    <name evidence="2" type="ORF">KGD83_12760</name>
</gene>
<dbReference type="Proteomes" id="UP000678016">
    <property type="component" value="Chromosome"/>
</dbReference>
<dbReference type="PROSITE" id="PS50943">
    <property type="entry name" value="HTH_CROC1"/>
    <property type="match status" value="1"/>
</dbReference>
<evidence type="ECO:0000313" key="2">
    <source>
        <dbReference type="EMBL" id="QUX31278.1"/>
    </source>
</evidence>
<dbReference type="CDD" id="cd00093">
    <property type="entry name" value="HTH_XRE"/>
    <property type="match status" value="1"/>
</dbReference>
<dbReference type="EMBL" id="CP074132">
    <property type="protein sequence ID" value="QUX31278.1"/>
    <property type="molecule type" value="Genomic_DNA"/>
</dbReference>
<dbReference type="Gene3D" id="1.10.260.40">
    <property type="entry name" value="lambda repressor-like DNA-binding domains"/>
    <property type="match status" value="1"/>
</dbReference>
<protein>
    <submittedName>
        <fullName evidence="2">Helix-turn-helix transcriptional regulator</fullName>
    </submittedName>
</protein>
<evidence type="ECO:0000313" key="3">
    <source>
        <dbReference type="Proteomes" id="UP000678016"/>
    </source>
</evidence>
<reference evidence="3" key="1">
    <citation type="submission" date="2021-05" db="EMBL/GenBank/DDBJ databases">
        <title>Direct Submission.</title>
        <authorList>
            <person name="Li K."/>
            <person name="Gao J."/>
        </authorList>
    </citation>
    <scope>NUCLEOTIDE SEQUENCE [LARGE SCALE GENOMIC DNA]</scope>
    <source>
        <strain evidence="3">HDS12</strain>
    </source>
</reference>
<keyword evidence="3" id="KW-1185">Reference proteome</keyword>
<feature type="domain" description="HTH cro/C1-type" evidence="1">
    <location>
        <begin position="19"/>
        <end position="75"/>
    </location>
</feature>
<proteinExistence type="predicted"/>
<dbReference type="RefSeq" id="WP_212643969.1">
    <property type="nucleotide sequence ID" value="NZ_CP074132.1"/>
</dbReference>